<organism evidence="2 3">
    <name type="scientific">Abeliophyllum distichum</name>
    <dbReference type="NCBI Taxonomy" id="126358"/>
    <lineage>
        <taxon>Eukaryota</taxon>
        <taxon>Viridiplantae</taxon>
        <taxon>Streptophyta</taxon>
        <taxon>Embryophyta</taxon>
        <taxon>Tracheophyta</taxon>
        <taxon>Spermatophyta</taxon>
        <taxon>Magnoliopsida</taxon>
        <taxon>eudicotyledons</taxon>
        <taxon>Gunneridae</taxon>
        <taxon>Pentapetalae</taxon>
        <taxon>asterids</taxon>
        <taxon>lamiids</taxon>
        <taxon>Lamiales</taxon>
        <taxon>Oleaceae</taxon>
        <taxon>Forsythieae</taxon>
        <taxon>Abeliophyllum</taxon>
    </lineage>
</organism>
<protein>
    <submittedName>
        <fullName evidence="2">Uncharacterized protein</fullName>
    </submittedName>
</protein>
<name>A0ABD1RRT3_9LAMI</name>
<dbReference type="AlphaFoldDB" id="A0ABD1RRT3"/>
<feature type="region of interest" description="Disordered" evidence="1">
    <location>
        <begin position="1"/>
        <end position="28"/>
    </location>
</feature>
<feature type="region of interest" description="Disordered" evidence="1">
    <location>
        <begin position="192"/>
        <end position="228"/>
    </location>
</feature>
<comment type="caution">
    <text evidence="2">The sequence shown here is derived from an EMBL/GenBank/DDBJ whole genome shotgun (WGS) entry which is preliminary data.</text>
</comment>
<dbReference type="Proteomes" id="UP001604336">
    <property type="component" value="Unassembled WGS sequence"/>
</dbReference>
<evidence type="ECO:0000313" key="2">
    <source>
        <dbReference type="EMBL" id="KAL2491127.1"/>
    </source>
</evidence>
<evidence type="ECO:0000256" key="1">
    <source>
        <dbReference type="SAM" id="MobiDB-lite"/>
    </source>
</evidence>
<reference evidence="3" key="1">
    <citation type="submission" date="2024-07" db="EMBL/GenBank/DDBJ databases">
        <title>Two chromosome-level genome assemblies of Korean endemic species Abeliophyllum distichum and Forsythia ovata (Oleaceae).</title>
        <authorList>
            <person name="Jang H."/>
        </authorList>
    </citation>
    <scope>NUCLEOTIDE SEQUENCE [LARGE SCALE GENOMIC DNA]</scope>
</reference>
<keyword evidence="3" id="KW-1185">Reference proteome</keyword>
<feature type="compositionally biased region" description="Basic and acidic residues" evidence="1">
    <location>
        <begin position="192"/>
        <end position="210"/>
    </location>
</feature>
<proteinExistence type="predicted"/>
<sequence length="228" mass="25994">MSGRIRGRPRIEHSNAPSQEMAEEEQPPSQFAIVEQVTILQNQMSTIMEMLQRMTAPPHILEVPSAVEVPPAIESQPTVEVLPTVEILPTKTIQTHEMTYTSRHSIPVNWESILSEKVEEAIAQRKSRGRPISIKEDSFTEEMPSVITALLSGLRNHGFRVILSKKSPESMMELLRRGEEYVDQEEVLKATRGDRDIYDSGSKKRRDEPPMSKSNTRGIVEYKYRPRT</sequence>
<dbReference type="EMBL" id="JBFOLK010000008">
    <property type="protein sequence ID" value="KAL2491127.1"/>
    <property type="molecule type" value="Genomic_DNA"/>
</dbReference>
<accession>A0ABD1RRT3</accession>
<gene>
    <name evidence="2" type="ORF">Adt_26755</name>
</gene>
<evidence type="ECO:0000313" key="3">
    <source>
        <dbReference type="Proteomes" id="UP001604336"/>
    </source>
</evidence>